<accession>A0A183SK89</accession>
<protein>
    <submittedName>
        <fullName evidence="4">Secreted protein</fullName>
    </submittedName>
</protein>
<dbReference type="WBParaSite" id="SSLN_0000479201-mRNA-1">
    <property type="protein sequence ID" value="SSLN_0000479201-mRNA-1"/>
    <property type="gene ID" value="SSLN_0000479201"/>
</dbReference>
<sequence>MKKDDAHLIKRLAFLFITFSTPSEHLAVPANARLLLCYARSCFTSYIPKRLFTTLPVSLRGQTYDPFCQLPPGDETRRTSHVMRRHRPAPQW</sequence>
<evidence type="ECO:0000256" key="1">
    <source>
        <dbReference type="SAM" id="MobiDB-lite"/>
    </source>
</evidence>
<feature type="compositionally biased region" description="Basic residues" evidence="1">
    <location>
        <begin position="79"/>
        <end position="92"/>
    </location>
</feature>
<evidence type="ECO:0000313" key="2">
    <source>
        <dbReference type="EMBL" id="VDL91022.1"/>
    </source>
</evidence>
<dbReference type="AlphaFoldDB" id="A0A183SK89"/>
<name>A0A183SK89_SCHSO</name>
<keyword evidence="3" id="KW-1185">Reference proteome</keyword>
<evidence type="ECO:0000313" key="4">
    <source>
        <dbReference type="WBParaSite" id="SSLN_0000479201-mRNA-1"/>
    </source>
</evidence>
<feature type="region of interest" description="Disordered" evidence="1">
    <location>
        <begin position="69"/>
        <end position="92"/>
    </location>
</feature>
<gene>
    <name evidence="2" type="ORF">SSLN_LOCUS4637</name>
</gene>
<reference evidence="2 3" key="2">
    <citation type="submission" date="2018-11" db="EMBL/GenBank/DDBJ databases">
        <authorList>
            <consortium name="Pathogen Informatics"/>
        </authorList>
    </citation>
    <scope>NUCLEOTIDE SEQUENCE [LARGE SCALE GENOMIC DNA]</scope>
    <source>
        <strain evidence="2 3">NST_G2</strain>
    </source>
</reference>
<reference evidence="4" key="1">
    <citation type="submission" date="2016-06" db="UniProtKB">
        <authorList>
            <consortium name="WormBaseParasite"/>
        </authorList>
    </citation>
    <scope>IDENTIFICATION</scope>
</reference>
<dbReference type="EMBL" id="UYSU01032942">
    <property type="protein sequence ID" value="VDL91022.1"/>
    <property type="molecule type" value="Genomic_DNA"/>
</dbReference>
<organism evidence="4">
    <name type="scientific">Schistocephalus solidus</name>
    <name type="common">Tapeworm</name>
    <dbReference type="NCBI Taxonomy" id="70667"/>
    <lineage>
        <taxon>Eukaryota</taxon>
        <taxon>Metazoa</taxon>
        <taxon>Spiralia</taxon>
        <taxon>Lophotrochozoa</taxon>
        <taxon>Platyhelminthes</taxon>
        <taxon>Cestoda</taxon>
        <taxon>Eucestoda</taxon>
        <taxon>Diphyllobothriidea</taxon>
        <taxon>Diphyllobothriidae</taxon>
        <taxon>Schistocephalus</taxon>
    </lineage>
</organism>
<dbReference type="Proteomes" id="UP000275846">
    <property type="component" value="Unassembled WGS sequence"/>
</dbReference>
<proteinExistence type="predicted"/>
<evidence type="ECO:0000313" key="3">
    <source>
        <dbReference type="Proteomes" id="UP000275846"/>
    </source>
</evidence>